<dbReference type="Proteomes" id="UP001224812">
    <property type="component" value="Unassembled WGS sequence"/>
</dbReference>
<organism evidence="1 2">
    <name type="scientific">Phocoenobacter skyensis</name>
    <dbReference type="NCBI Taxonomy" id="97481"/>
    <lineage>
        <taxon>Bacteria</taxon>
        <taxon>Pseudomonadati</taxon>
        <taxon>Pseudomonadota</taxon>
        <taxon>Gammaproteobacteria</taxon>
        <taxon>Pasteurellales</taxon>
        <taxon>Pasteurellaceae</taxon>
        <taxon>Phocoenobacter</taxon>
    </lineage>
</organism>
<comment type="caution">
    <text evidence="1">The sequence shown here is derived from an EMBL/GenBank/DDBJ whole genome shotgun (WGS) entry which is preliminary data.</text>
</comment>
<reference evidence="1 2" key="1">
    <citation type="journal article" date="2023" name="Front. Microbiol.">
        <title>Phylogeography and host specificity of Pasteurellaceae pathogenic to sea-farmed fish in the north-east Atlantic.</title>
        <authorList>
            <person name="Gulla S."/>
            <person name="Colquhoun D.J."/>
            <person name="Olsen A.B."/>
            <person name="Spilsberg B."/>
            <person name="Lagesen K."/>
            <person name="Aakesson C.P."/>
            <person name="Strom S."/>
            <person name="Manji F."/>
            <person name="Birkbeck T.H."/>
            <person name="Nilsen H.K."/>
        </authorList>
    </citation>
    <scope>NUCLEOTIDE SEQUENCE [LARGE SCALE GENOMIC DNA]</scope>
    <source>
        <strain evidence="1 2">VIO11850</strain>
    </source>
</reference>
<dbReference type="RefSeq" id="WP_306383984.1">
    <property type="nucleotide sequence ID" value="NZ_JASAVR010000025.1"/>
</dbReference>
<dbReference type="EMBL" id="JASAVS010000026">
    <property type="protein sequence ID" value="MDP8086228.1"/>
    <property type="molecule type" value="Genomic_DNA"/>
</dbReference>
<gene>
    <name evidence="1" type="ORF">QJT92_09890</name>
</gene>
<accession>A0ABT9JN42</accession>
<evidence type="ECO:0000313" key="2">
    <source>
        <dbReference type="Proteomes" id="UP001224812"/>
    </source>
</evidence>
<proteinExistence type="predicted"/>
<evidence type="ECO:0008006" key="3">
    <source>
        <dbReference type="Google" id="ProtNLM"/>
    </source>
</evidence>
<evidence type="ECO:0000313" key="1">
    <source>
        <dbReference type="EMBL" id="MDP8086228.1"/>
    </source>
</evidence>
<keyword evidence="2" id="KW-1185">Reference proteome</keyword>
<sequence>MIDKARREGIRWNMLNVLHKSAPYPITEEFLKSILNDIYPNVTKLETRQHLDYLASYNLINIDKKPYGVWLIEIDHKGTDIVEYTIDCPAGIARPEKYWA</sequence>
<name>A0ABT9JN42_9PAST</name>
<protein>
    <recommendedName>
        <fullName evidence="3">Phage protein</fullName>
    </recommendedName>
</protein>